<accession>A0A7W6GR93</accession>
<evidence type="ECO:0000259" key="1">
    <source>
        <dbReference type="Pfam" id="PF02036"/>
    </source>
</evidence>
<dbReference type="EMBL" id="JACIEJ010000002">
    <property type="protein sequence ID" value="MBB3984437.1"/>
    <property type="molecule type" value="Genomic_DNA"/>
</dbReference>
<dbReference type="Proteomes" id="UP000541426">
    <property type="component" value="Unassembled WGS sequence"/>
</dbReference>
<evidence type="ECO:0000313" key="3">
    <source>
        <dbReference type="Proteomes" id="UP000541426"/>
    </source>
</evidence>
<dbReference type="SUPFAM" id="SSF55718">
    <property type="entry name" value="SCP-like"/>
    <property type="match status" value="1"/>
</dbReference>
<comment type="caution">
    <text evidence="2">The sequence shown here is derived from an EMBL/GenBank/DDBJ whole genome shotgun (WGS) entry which is preliminary data.</text>
</comment>
<dbReference type="RefSeq" id="WP_183963064.1">
    <property type="nucleotide sequence ID" value="NZ_BAABBZ010000014.1"/>
</dbReference>
<reference evidence="2 3" key="1">
    <citation type="submission" date="2020-08" db="EMBL/GenBank/DDBJ databases">
        <title>Genomic Encyclopedia of Type Strains, Phase IV (KMG-IV): sequencing the most valuable type-strain genomes for metagenomic binning, comparative biology and taxonomic classification.</title>
        <authorList>
            <person name="Goeker M."/>
        </authorList>
    </citation>
    <scope>NUCLEOTIDE SEQUENCE [LARGE SCALE GENOMIC DNA]</scope>
    <source>
        <strain evidence="2 3">DSM 102235</strain>
    </source>
</reference>
<dbReference type="Pfam" id="PF02036">
    <property type="entry name" value="SCP2"/>
    <property type="match status" value="1"/>
</dbReference>
<organism evidence="2 3">
    <name type="scientific">Sagittula marina</name>
    <dbReference type="NCBI Taxonomy" id="943940"/>
    <lineage>
        <taxon>Bacteria</taxon>
        <taxon>Pseudomonadati</taxon>
        <taxon>Pseudomonadota</taxon>
        <taxon>Alphaproteobacteria</taxon>
        <taxon>Rhodobacterales</taxon>
        <taxon>Roseobacteraceae</taxon>
        <taxon>Sagittula</taxon>
    </lineage>
</organism>
<protein>
    <submittedName>
        <fullName evidence="2">Putative sterol carrier protein</fullName>
    </submittedName>
</protein>
<dbReference type="InterPro" id="IPR036527">
    <property type="entry name" value="SCP2_sterol-bd_dom_sf"/>
</dbReference>
<dbReference type="InterPro" id="IPR003033">
    <property type="entry name" value="SCP2_sterol-bd_dom"/>
</dbReference>
<dbReference type="PANTHER" id="PTHR10094:SF25">
    <property type="entry name" value="SCP2 STEROL-BINDING DOMAIN-CONTAINING PROTEIN 1"/>
    <property type="match status" value="1"/>
</dbReference>
<feature type="domain" description="SCP2" evidence="1">
    <location>
        <begin position="23"/>
        <end position="95"/>
    </location>
</feature>
<name>A0A7W6GR93_9RHOB</name>
<keyword evidence="3" id="KW-1185">Reference proteome</keyword>
<dbReference type="AlphaFoldDB" id="A0A7W6GR93"/>
<sequence length="96" mass="9903">MSEVVTAAVTALKSKMAGESFEGSAKFVIEDEGSVIIEGDDVREGDEDTDVTLTADQETFEAILSGDLNPTAAFMGGKLAIDGDMSAAMRLAGVLA</sequence>
<dbReference type="GO" id="GO:0005829">
    <property type="term" value="C:cytosol"/>
    <property type="evidence" value="ECO:0007669"/>
    <property type="project" value="TreeGrafter"/>
</dbReference>
<dbReference type="PANTHER" id="PTHR10094">
    <property type="entry name" value="STEROL CARRIER PROTEIN 2 SCP-2 FAMILY PROTEIN"/>
    <property type="match status" value="1"/>
</dbReference>
<evidence type="ECO:0000313" key="2">
    <source>
        <dbReference type="EMBL" id="MBB3984437.1"/>
    </source>
</evidence>
<gene>
    <name evidence="2" type="ORF">GGQ68_000753</name>
</gene>
<proteinExistence type="predicted"/>
<dbReference type="Gene3D" id="3.30.1050.10">
    <property type="entry name" value="SCP2 sterol-binding domain"/>
    <property type="match status" value="1"/>
</dbReference>